<evidence type="ECO:0000256" key="2">
    <source>
        <dbReference type="SAM" id="Phobius"/>
    </source>
</evidence>
<name>A0A6I1MN17_9CLOT</name>
<reference evidence="5 6" key="1">
    <citation type="submission" date="2019-10" db="EMBL/GenBank/DDBJ databases">
        <title>The Genome Sequence of Clostridium tarantellae Isolated from Fish Brain.</title>
        <authorList>
            <person name="Bano L."/>
            <person name="Kiel M."/>
            <person name="Sales G."/>
            <person name="Doxey A.C."/>
            <person name="Mansfield M.J."/>
            <person name="Schiavone M."/>
            <person name="Rossetto O."/>
            <person name="Pirazzini M."/>
            <person name="Dobrindt U."/>
            <person name="Montecucco C."/>
        </authorList>
    </citation>
    <scope>NUCLEOTIDE SEQUENCE [LARGE SCALE GENOMIC DNA]</scope>
    <source>
        <strain evidence="5 6">DSM 3997</strain>
    </source>
</reference>
<keyword evidence="1 5" id="KW-0808">Transferase</keyword>
<evidence type="ECO:0000259" key="3">
    <source>
        <dbReference type="Pfam" id="PF00534"/>
    </source>
</evidence>
<keyword evidence="2" id="KW-0812">Transmembrane</keyword>
<dbReference type="GO" id="GO:0016757">
    <property type="term" value="F:glycosyltransferase activity"/>
    <property type="evidence" value="ECO:0007669"/>
    <property type="project" value="InterPro"/>
</dbReference>
<dbReference type="RefSeq" id="WP_152889092.1">
    <property type="nucleotide sequence ID" value="NZ_WHJC01000074.1"/>
</dbReference>
<dbReference type="GO" id="GO:0009103">
    <property type="term" value="P:lipopolysaccharide biosynthetic process"/>
    <property type="evidence" value="ECO:0007669"/>
    <property type="project" value="TreeGrafter"/>
</dbReference>
<dbReference type="OrthoDB" id="9811902at2"/>
<dbReference type="Pfam" id="PF13439">
    <property type="entry name" value="Glyco_transf_4"/>
    <property type="match status" value="1"/>
</dbReference>
<feature type="transmembrane region" description="Helical" evidence="2">
    <location>
        <begin position="79"/>
        <end position="95"/>
    </location>
</feature>
<dbReference type="AlphaFoldDB" id="A0A6I1MN17"/>
<dbReference type="SUPFAM" id="SSF53756">
    <property type="entry name" value="UDP-Glycosyltransferase/glycogen phosphorylase"/>
    <property type="match status" value="1"/>
</dbReference>
<feature type="domain" description="Glycosyl transferase family 1" evidence="3">
    <location>
        <begin position="213"/>
        <end position="373"/>
    </location>
</feature>
<sequence length="409" mass="47645">MKLVIVSEFFYPYKTSTQKILTELAEDLVKYGLEVDILTTKNSYREKQQQLPKYENYKGMNIKRIFSTSRNRDSKFGRLINYIIFTLGVFLNLLFKKNYDKVLFVSNPPLVSYVGYLIKKLRGKRYVYLVHDVYPDVAEKLGIIKKGSIISNLMNYMNRKIYLNSERIIALGKDMKNIIVSKGISEGKISIITNWADSKINFEKIACKEVYKKYNIENSFNIVYTGNISKVHDIDTIIKVAQRLKNNKDIKFLFIGNGNRKEYIKELKLKENLKNIELRDYVFGEEYNNLLNCASIFISTLQKGIEGLGVPSKTYTYMAVGKPIIAIMSKESEVGNMVNKYTLGKQFSNNDVDGIVDYIIKIQKDRKLYKEVCNNVNYIFKKKYERKKVTKKFYEVILNNKLGDCEIKI</sequence>
<keyword evidence="2" id="KW-1133">Transmembrane helix</keyword>
<dbReference type="CDD" id="cd03794">
    <property type="entry name" value="GT4_WbuB-like"/>
    <property type="match status" value="1"/>
</dbReference>
<keyword evidence="2" id="KW-0472">Membrane</keyword>
<dbReference type="Proteomes" id="UP000430345">
    <property type="component" value="Unassembled WGS sequence"/>
</dbReference>
<feature type="domain" description="Glycosyltransferase subfamily 4-like N-terminal" evidence="4">
    <location>
        <begin position="21"/>
        <end position="197"/>
    </location>
</feature>
<keyword evidence="6" id="KW-1185">Reference proteome</keyword>
<dbReference type="PANTHER" id="PTHR46401">
    <property type="entry name" value="GLYCOSYLTRANSFERASE WBBK-RELATED"/>
    <property type="match status" value="1"/>
</dbReference>
<evidence type="ECO:0000313" key="6">
    <source>
        <dbReference type="Proteomes" id="UP000430345"/>
    </source>
</evidence>
<dbReference type="EMBL" id="WHJC01000074">
    <property type="protein sequence ID" value="MPQ43507.1"/>
    <property type="molecule type" value="Genomic_DNA"/>
</dbReference>
<organism evidence="5 6">
    <name type="scientific">Clostridium tarantellae</name>
    <dbReference type="NCBI Taxonomy" id="39493"/>
    <lineage>
        <taxon>Bacteria</taxon>
        <taxon>Bacillati</taxon>
        <taxon>Bacillota</taxon>
        <taxon>Clostridia</taxon>
        <taxon>Eubacteriales</taxon>
        <taxon>Clostridiaceae</taxon>
        <taxon>Clostridium</taxon>
    </lineage>
</organism>
<dbReference type="Pfam" id="PF00534">
    <property type="entry name" value="Glycos_transf_1"/>
    <property type="match status" value="1"/>
</dbReference>
<dbReference type="InterPro" id="IPR028098">
    <property type="entry name" value="Glyco_trans_4-like_N"/>
</dbReference>
<evidence type="ECO:0000256" key="1">
    <source>
        <dbReference type="ARBA" id="ARBA00022679"/>
    </source>
</evidence>
<gene>
    <name evidence="5" type="ORF">GBZ86_07025</name>
</gene>
<accession>A0A6I1MN17</accession>
<protein>
    <submittedName>
        <fullName evidence="5">Glycosyltransferase</fullName>
    </submittedName>
</protein>
<dbReference type="Gene3D" id="3.40.50.2000">
    <property type="entry name" value="Glycogen Phosphorylase B"/>
    <property type="match status" value="2"/>
</dbReference>
<dbReference type="PANTHER" id="PTHR46401:SF2">
    <property type="entry name" value="GLYCOSYLTRANSFERASE WBBK-RELATED"/>
    <property type="match status" value="1"/>
</dbReference>
<comment type="caution">
    <text evidence="5">The sequence shown here is derived from an EMBL/GenBank/DDBJ whole genome shotgun (WGS) entry which is preliminary data.</text>
</comment>
<dbReference type="InterPro" id="IPR001296">
    <property type="entry name" value="Glyco_trans_1"/>
</dbReference>
<proteinExistence type="predicted"/>
<evidence type="ECO:0000259" key="4">
    <source>
        <dbReference type="Pfam" id="PF13439"/>
    </source>
</evidence>
<evidence type="ECO:0000313" key="5">
    <source>
        <dbReference type="EMBL" id="MPQ43507.1"/>
    </source>
</evidence>